<keyword evidence="5" id="KW-0819">tRNA processing</keyword>
<evidence type="ECO:0000313" key="7">
    <source>
        <dbReference type="EMBL" id="OZJ07009.1"/>
    </source>
</evidence>
<dbReference type="GO" id="GO:0008033">
    <property type="term" value="P:tRNA processing"/>
    <property type="evidence" value="ECO:0007669"/>
    <property type="project" value="UniProtKB-KW"/>
</dbReference>
<reference evidence="7 8" key="1">
    <citation type="journal article" date="2017" name="Mycologia">
        <title>Bifiguratus adelaidae, gen. et sp. nov., a new member of Mucoromycotina in endophytic and soil-dwelling habitats.</title>
        <authorList>
            <person name="Torres-Cruz T.J."/>
            <person name="Billingsley Tobias T.L."/>
            <person name="Almatruk M."/>
            <person name="Hesse C."/>
            <person name="Kuske C.R."/>
            <person name="Desiro A."/>
            <person name="Benucci G.M."/>
            <person name="Bonito G."/>
            <person name="Stajich J.E."/>
            <person name="Dunlap C."/>
            <person name="Arnold A.E."/>
            <person name="Porras-Alfaro A."/>
        </authorList>
    </citation>
    <scope>NUCLEOTIDE SEQUENCE [LARGE SCALE GENOMIC DNA]</scope>
    <source>
        <strain evidence="7 8">AZ0501</strain>
    </source>
</reference>
<dbReference type="FunFam" id="3.30.310.50:FF:000005">
    <property type="entry name" value="L antigen family member 3"/>
    <property type="match status" value="1"/>
</dbReference>
<dbReference type="PANTHER" id="PTHR31283:SF5">
    <property type="entry name" value="EKC_KEOPS COMPLEX SUBUNIT LAGE3"/>
    <property type="match status" value="1"/>
</dbReference>
<dbReference type="GO" id="GO:0000408">
    <property type="term" value="C:EKC/KEOPS complex"/>
    <property type="evidence" value="ECO:0007669"/>
    <property type="project" value="TreeGrafter"/>
</dbReference>
<comment type="subcellular location">
    <subcellularLocation>
        <location evidence="2">Cytoplasm</location>
    </subcellularLocation>
    <subcellularLocation>
        <location evidence="1">Nucleus</location>
    </subcellularLocation>
</comment>
<evidence type="ECO:0000256" key="3">
    <source>
        <dbReference type="ARBA" id="ARBA00007073"/>
    </source>
</evidence>
<dbReference type="PANTHER" id="PTHR31283">
    <property type="entry name" value="EKC/KEOPS COMPLEX SUBUNIT PCC1 FAMILY MEMBER"/>
    <property type="match status" value="1"/>
</dbReference>
<keyword evidence="6" id="KW-0539">Nucleus</keyword>
<dbReference type="InterPro" id="IPR015419">
    <property type="entry name" value="CTAG/Pcc1"/>
</dbReference>
<dbReference type="GO" id="GO:0005634">
    <property type="term" value="C:nucleus"/>
    <property type="evidence" value="ECO:0007669"/>
    <property type="project" value="UniProtKB-SubCell"/>
</dbReference>
<dbReference type="Pfam" id="PF09341">
    <property type="entry name" value="Pcc1"/>
    <property type="match status" value="1"/>
</dbReference>
<dbReference type="GO" id="GO:0070525">
    <property type="term" value="P:tRNA threonylcarbamoyladenosine metabolic process"/>
    <property type="evidence" value="ECO:0007669"/>
    <property type="project" value="TreeGrafter"/>
</dbReference>
<comment type="similarity">
    <text evidence="3">Belongs to the CTAG/PCC1 family.</text>
</comment>
<keyword evidence="8" id="KW-1185">Reference proteome</keyword>
<dbReference type="Gene3D" id="3.30.310.50">
    <property type="entry name" value="Alpha-D-phosphohexomutase, C-terminal domain"/>
    <property type="match status" value="1"/>
</dbReference>
<dbReference type="Proteomes" id="UP000242875">
    <property type="component" value="Unassembled WGS sequence"/>
</dbReference>
<keyword evidence="4" id="KW-0963">Cytoplasm</keyword>
<evidence type="ECO:0000313" key="8">
    <source>
        <dbReference type="Proteomes" id="UP000242875"/>
    </source>
</evidence>
<accession>A0A261Y8U5</accession>
<dbReference type="OrthoDB" id="10025739at2759"/>
<gene>
    <name evidence="7" type="ORF">BZG36_00201</name>
</gene>
<evidence type="ECO:0000256" key="1">
    <source>
        <dbReference type="ARBA" id="ARBA00004123"/>
    </source>
</evidence>
<evidence type="ECO:0000256" key="2">
    <source>
        <dbReference type="ARBA" id="ARBA00004496"/>
    </source>
</evidence>
<evidence type="ECO:0000256" key="5">
    <source>
        <dbReference type="ARBA" id="ARBA00022694"/>
    </source>
</evidence>
<organism evidence="7 8">
    <name type="scientific">Bifiguratus adelaidae</name>
    <dbReference type="NCBI Taxonomy" id="1938954"/>
    <lineage>
        <taxon>Eukaryota</taxon>
        <taxon>Fungi</taxon>
        <taxon>Fungi incertae sedis</taxon>
        <taxon>Mucoromycota</taxon>
        <taxon>Mucoromycotina</taxon>
        <taxon>Endogonomycetes</taxon>
        <taxon>Endogonales</taxon>
        <taxon>Endogonales incertae sedis</taxon>
        <taxon>Bifiguratus</taxon>
    </lineage>
</organism>
<dbReference type="AlphaFoldDB" id="A0A261Y8U5"/>
<comment type="caution">
    <text evidence="7">The sequence shown here is derived from an EMBL/GenBank/DDBJ whole genome shotgun (WGS) entry which is preliminary data.</text>
</comment>
<protein>
    <recommendedName>
        <fullName evidence="9">Transcription factor Pcc1</fullName>
    </recommendedName>
</protein>
<evidence type="ECO:0000256" key="4">
    <source>
        <dbReference type="ARBA" id="ARBA00022490"/>
    </source>
</evidence>
<evidence type="ECO:0008006" key="9">
    <source>
        <dbReference type="Google" id="ProtNLM"/>
    </source>
</evidence>
<dbReference type="EMBL" id="MVBO01000001">
    <property type="protein sequence ID" value="OZJ07009.1"/>
    <property type="molecule type" value="Genomic_DNA"/>
</dbReference>
<evidence type="ECO:0000256" key="6">
    <source>
        <dbReference type="ARBA" id="ARBA00023242"/>
    </source>
</evidence>
<sequence>MHGMHLVIPFPNERLATIAKQALAVDKELRADQVERTLSVDGSRLIADYQATTPRVLRVSVNAFMEMLVMVTRTMDAFE</sequence>
<name>A0A261Y8U5_9FUNG</name>
<proteinExistence type="inferred from homology"/>
<dbReference type="GO" id="GO:0005737">
    <property type="term" value="C:cytoplasm"/>
    <property type="evidence" value="ECO:0007669"/>
    <property type="project" value="UniProtKB-SubCell"/>
</dbReference>